<organism evidence="1 2">
    <name type="scientific">Planococcus rifietoensis</name>
    <dbReference type="NCBI Taxonomy" id="200991"/>
    <lineage>
        <taxon>Bacteria</taxon>
        <taxon>Bacillati</taxon>
        <taxon>Bacillota</taxon>
        <taxon>Bacilli</taxon>
        <taxon>Bacillales</taxon>
        <taxon>Caryophanaceae</taxon>
        <taxon>Planococcus</taxon>
    </lineage>
</organism>
<dbReference type="RefSeq" id="WP_058382657.1">
    <property type="nucleotide sequence ID" value="NZ_CP013659.2"/>
</dbReference>
<evidence type="ECO:0000313" key="2">
    <source>
        <dbReference type="Proteomes" id="UP000067683"/>
    </source>
</evidence>
<dbReference type="STRING" id="200991.AUC31_12435"/>
<dbReference type="Proteomes" id="UP000067683">
    <property type="component" value="Chromosome"/>
</dbReference>
<dbReference type="OrthoDB" id="2428110at2"/>
<evidence type="ECO:0000313" key="1">
    <source>
        <dbReference type="EMBL" id="ALS75954.1"/>
    </source>
</evidence>
<sequence>MSTLNQPDLSRIKEVNPDTLGEDYPVRRVVVETTLYSAYFVPTRGTDGPPYDILVIEHPPATAVSAFIWCRRIQGTGTKMEVVKEITNAIDYMRNRGDN</sequence>
<dbReference type="KEGG" id="prt:AUC31_12435"/>
<reference evidence="1" key="1">
    <citation type="submission" date="2016-01" db="EMBL/GenBank/DDBJ databases">
        <title>Complete genome of Planococcus rifietoensis type strain M8.</title>
        <authorList>
            <person name="See-Too W.S."/>
        </authorList>
    </citation>
    <scope>NUCLEOTIDE SEQUENCE [LARGE SCALE GENOMIC DNA]</scope>
    <source>
        <strain evidence="1">M8</strain>
    </source>
</reference>
<accession>A0A0U2J7I3</accession>
<keyword evidence="2" id="KW-1185">Reference proteome</keyword>
<gene>
    <name evidence="1" type="ORF">AUC31_12435</name>
</gene>
<dbReference type="EMBL" id="CP013659">
    <property type="protein sequence ID" value="ALS75954.1"/>
    <property type="molecule type" value="Genomic_DNA"/>
</dbReference>
<name>A0A0U2J7I3_9BACL</name>
<dbReference type="AlphaFoldDB" id="A0A0U2J7I3"/>
<protein>
    <submittedName>
        <fullName evidence="1">Uncharacterized protein</fullName>
    </submittedName>
</protein>
<proteinExistence type="predicted"/>